<dbReference type="AlphaFoldDB" id="A0A327JQJ2"/>
<dbReference type="InterPro" id="IPR050950">
    <property type="entry name" value="HTH-type_LysR_regulators"/>
</dbReference>
<dbReference type="EMBL" id="NPEU01000732">
    <property type="protein sequence ID" value="RAI28740.1"/>
    <property type="molecule type" value="Genomic_DNA"/>
</dbReference>
<dbReference type="RefSeq" id="WP_111360545.1">
    <property type="nucleotide sequence ID" value="NZ_NPEU01000732.1"/>
</dbReference>
<reference evidence="6 7" key="1">
    <citation type="submission" date="2017-07" db="EMBL/GenBank/DDBJ databases">
        <title>Draft Genome Sequences of Select Purple Nonsulfur Bacteria.</title>
        <authorList>
            <person name="Lasarre B."/>
            <person name="Mckinlay J.B."/>
        </authorList>
    </citation>
    <scope>NUCLEOTIDE SEQUENCE [LARGE SCALE GENOMIC DNA]</scope>
    <source>
        <strain evidence="6 7">DSM 11907</strain>
    </source>
</reference>
<dbReference type="InterPro" id="IPR036390">
    <property type="entry name" value="WH_DNA-bd_sf"/>
</dbReference>
<protein>
    <submittedName>
        <fullName evidence="6">LysR family transcriptional regulator</fullName>
    </submittedName>
</protein>
<dbReference type="PROSITE" id="PS50931">
    <property type="entry name" value="HTH_LYSR"/>
    <property type="match status" value="1"/>
</dbReference>
<keyword evidence="3" id="KW-0238">DNA-binding</keyword>
<dbReference type="Gene3D" id="3.40.190.290">
    <property type="match status" value="1"/>
</dbReference>
<dbReference type="PANTHER" id="PTHR30419">
    <property type="entry name" value="HTH-TYPE TRANSCRIPTIONAL REGULATOR YBHD"/>
    <property type="match status" value="1"/>
</dbReference>
<evidence type="ECO:0000256" key="3">
    <source>
        <dbReference type="ARBA" id="ARBA00023125"/>
    </source>
</evidence>
<feature type="domain" description="HTH lysR-type" evidence="5">
    <location>
        <begin position="1"/>
        <end position="58"/>
    </location>
</feature>
<dbReference type="Proteomes" id="UP000248863">
    <property type="component" value="Unassembled WGS sequence"/>
</dbReference>
<evidence type="ECO:0000256" key="2">
    <source>
        <dbReference type="ARBA" id="ARBA00023015"/>
    </source>
</evidence>
<proteinExistence type="inferred from homology"/>
<dbReference type="GO" id="GO:0003677">
    <property type="term" value="F:DNA binding"/>
    <property type="evidence" value="ECO:0007669"/>
    <property type="project" value="UniProtKB-KW"/>
</dbReference>
<dbReference type="Gene3D" id="1.10.10.10">
    <property type="entry name" value="Winged helix-like DNA-binding domain superfamily/Winged helix DNA-binding domain"/>
    <property type="match status" value="1"/>
</dbReference>
<evidence type="ECO:0000313" key="6">
    <source>
        <dbReference type="EMBL" id="RAI28740.1"/>
    </source>
</evidence>
<evidence type="ECO:0000313" key="7">
    <source>
        <dbReference type="Proteomes" id="UP000248863"/>
    </source>
</evidence>
<keyword evidence="2" id="KW-0805">Transcription regulation</keyword>
<dbReference type="GO" id="GO:0003700">
    <property type="term" value="F:DNA-binding transcription factor activity"/>
    <property type="evidence" value="ECO:0007669"/>
    <property type="project" value="InterPro"/>
</dbReference>
<dbReference type="Pfam" id="PF00126">
    <property type="entry name" value="HTH_1"/>
    <property type="match status" value="1"/>
</dbReference>
<evidence type="ECO:0000256" key="4">
    <source>
        <dbReference type="ARBA" id="ARBA00023163"/>
    </source>
</evidence>
<dbReference type="PRINTS" id="PR00039">
    <property type="entry name" value="HTHLYSR"/>
</dbReference>
<dbReference type="CDD" id="cd05466">
    <property type="entry name" value="PBP2_LTTR_substrate"/>
    <property type="match status" value="1"/>
</dbReference>
<sequence length="272" mass="29357">MELRHLRYFTVLGEQLSFTRAAALVHVTQPTLSHQIRRLEDELGVRLFDRIGRRVVLTEQGEALLPGIVAALHGIDAAVRGLRSGGEALAGTLAAGAVHSVALRLMPRCTAAFLARHPGVRIVVEDLAAPVIEARMREGTLDVGIGYAPAGDDALTFEPLYEEELVLAVPATHPLAGRRRVRMSALHHMPLILLTRSFATRRMLDDWFAAAGVAPDVIVETNTIGPMLETARRAGVAAIVPHRAVPPGGDLVVVAIEAPTPRRTPGLLWPRD</sequence>
<dbReference type="SUPFAM" id="SSF46785">
    <property type="entry name" value="Winged helix' DNA-binding domain"/>
    <property type="match status" value="1"/>
</dbReference>
<keyword evidence="7" id="KW-1185">Reference proteome</keyword>
<dbReference type="FunFam" id="1.10.10.10:FF:000001">
    <property type="entry name" value="LysR family transcriptional regulator"/>
    <property type="match status" value="1"/>
</dbReference>
<dbReference type="InterPro" id="IPR000847">
    <property type="entry name" value="LysR_HTH_N"/>
</dbReference>
<organism evidence="6 7">
    <name type="scientific">Rhodoplanes elegans</name>
    <dbReference type="NCBI Taxonomy" id="29408"/>
    <lineage>
        <taxon>Bacteria</taxon>
        <taxon>Pseudomonadati</taxon>
        <taxon>Pseudomonadota</taxon>
        <taxon>Alphaproteobacteria</taxon>
        <taxon>Hyphomicrobiales</taxon>
        <taxon>Nitrobacteraceae</taxon>
        <taxon>Rhodoplanes</taxon>
    </lineage>
</organism>
<gene>
    <name evidence="6" type="ORF">CH338_29090</name>
</gene>
<dbReference type="Pfam" id="PF03466">
    <property type="entry name" value="LysR_substrate"/>
    <property type="match status" value="1"/>
</dbReference>
<dbReference type="InterPro" id="IPR036388">
    <property type="entry name" value="WH-like_DNA-bd_sf"/>
</dbReference>
<name>A0A327JQJ2_9BRAD</name>
<comment type="caution">
    <text evidence="6">The sequence shown here is derived from an EMBL/GenBank/DDBJ whole genome shotgun (WGS) entry which is preliminary data.</text>
</comment>
<dbReference type="SUPFAM" id="SSF53850">
    <property type="entry name" value="Periplasmic binding protein-like II"/>
    <property type="match status" value="1"/>
</dbReference>
<feature type="non-terminal residue" evidence="6">
    <location>
        <position position="272"/>
    </location>
</feature>
<dbReference type="GO" id="GO:0005829">
    <property type="term" value="C:cytosol"/>
    <property type="evidence" value="ECO:0007669"/>
    <property type="project" value="TreeGrafter"/>
</dbReference>
<dbReference type="InterPro" id="IPR005119">
    <property type="entry name" value="LysR_subst-bd"/>
</dbReference>
<evidence type="ECO:0000259" key="5">
    <source>
        <dbReference type="PROSITE" id="PS50931"/>
    </source>
</evidence>
<evidence type="ECO:0000256" key="1">
    <source>
        <dbReference type="ARBA" id="ARBA00009437"/>
    </source>
</evidence>
<comment type="similarity">
    <text evidence="1">Belongs to the LysR transcriptional regulatory family.</text>
</comment>
<keyword evidence="4" id="KW-0804">Transcription</keyword>
<accession>A0A327JQJ2</accession>